<proteinExistence type="predicted"/>
<accession>A0A426Z720</accession>
<dbReference type="PANTHER" id="PTHR46087:SF11">
    <property type="entry name" value="PROTEIN SEMI-ROLLED LEAF 2"/>
    <property type="match status" value="1"/>
</dbReference>
<name>A0A426Z720_ENSVE</name>
<evidence type="ECO:0000313" key="1">
    <source>
        <dbReference type="EMBL" id="RRT59765.1"/>
    </source>
</evidence>
<organism evidence="1 2">
    <name type="scientific">Ensete ventricosum</name>
    <name type="common">Abyssinian banana</name>
    <name type="synonym">Musa ensete</name>
    <dbReference type="NCBI Taxonomy" id="4639"/>
    <lineage>
        <taxon>Eukaryota</taxon>
        <taxon>Viridiplantae</taxon>
        <taxon>Streptophyta</taxon>
        <taxon>Embryophyta</taxon>
        <taxon>Tracheophyta</taxon>
        <taxon>Spermatophyta</taxon>
        <taxon>Magnoliopsida</taxon>
        <taxon>Liliopsida</taxon>
        <taxon>Zingiberales</taxon>
        <taxon>Musaceae</taxon>
        <taxon>Ensete</taxon>
    </lineage>
</organism>
<dbReference type="Proteomes" id="UP000287651">
    <property type="component" value="Unassembled WGS sequence"/>
</dbReference>
<comment type="caution">
    <text evidence="1">The sequence shown here is derived from an EMBL/GenBank/DDBJ whole genome shotgun (WGS) entry which is preliminary data.</text>
</comment>
<dbReference type="InterPro" id="IPR055296">
    <property type="entry name" value="SRL2-like"/>
</dbReference>
<dbReference type="PANTHER" id="PTHR46087">
    <property type="entry name" value="PUTATIVE, EXPRESSED-RELATED"/>
    <property type="match status" value="1"/>
</dbReference>
<dbReference type="EMBL" id="AMZH03008077">
    <property type="protein sequence ID" value="RRT59765.1"/>
    <property type="molecule type" value="Genomic_DNA"/>
</dbReference>
<sequence>MASQCEALGMGTRKKLSSWLVGSHESMSDNPSLSLHMDEQNAIPKVNLEQASVPMEPWLALRLPPASPFDNFLKAAGC</sequence>
<gene>
    <name evidence="1" type="ORF">B296_00007566</name>
</gene>
<evidence type="ECO:0000313" key="2">
    <source>
        <dbReference type="Proteomes" id="UP000287651"/>
    </source>
</evidence>
<dbReference type="AlphaFoldDB" id="A0A426Z720"/>
<protein>
    <submittedName>
        <fullName evidence="1">Uncharacterized protein</fullName>
    </submittedName>
</protein>
<reference evidence="1 2" key="1">
    <citation type="journal article" date="2014" name="Agronomy (Basel)">
        <title>A Draft Genome Sequence for Ensete ventricosum, the Drought-Tolerant Tree Against Hunger.</title>
        <authorList>
            <person name="Harrison J."/>
            <person name="Moore K.A."/>
            <person name="Paszkiewicz K."/>
            <person name="Jones T."/>
            <person name="Grant M."/>
            <person name="Ambacheew D."/>
            <person name="Muzemil S."/>
            <person name="Studholme D.J."/>
        </authorList>
    </citation>
    <scope>NUCLEOTIDE SEQUENCE [LARGE SCALE GENOMIC DNA]</scope>
</reference>